<evidence type="ECO:0000313" key="3">
    <source>
        <dbReference type="Proteomes" id="UP000319516"/>
    </source>
</evidence>
<proteinExistence type="predicted"/>
<accession>A0A542YU08</accession>
<gene>
    <name evidence="2" type="ORF">FB467_2716</name>
</gene>
<feature type="region of interest" description="Disordered" evidence="1">
    <location>
        <begin position="113"/>
        <end position="137"/>
    </location>
</feature>
<dbReference type="RefSeq" id="WP_141785557.1">
    <property type="nucleotide sequence ID" value="NZ_BAAAIK010000011.1"/>
</dbReference>
<name>A0A542YU08_9MICO</name>
<organism evidence="2 3">
    <name type="scientific">Ornithinicoccus hortensis</name>
    <dbReference type="NCBI Taxonomy" id="82346"/>
    <lineage>
        <taxon>Bacteria</taxon>
        <taxon>Bacillati</taxon>
        <taxon>Actinomycetota</taxon>
        <taxon>Actinomycetes</taxon>
        <taxon>Micrococcales</taxon>
        <taxon>Intrasporangiaceae</taxon>
        <taxon>Ornithinicoccus</taxon>
    </lineage>
</organism>
<reference evidence="2 3" key="1">
    <citation type="submission" date="2019-06" db="EMBL/GenBank/DDBJ databases">
        <title>Sequencing the genomes of 1000 actinobacteria strains.</title>
        <authorList>
            <person name="Klenk H.-P."/>
        </authorList>
    </citation>
    <scope>NUCLEOTIDE SEQUENCE [LARGE SCALE GENOMIC DNA]</scope>
    <source>
        <strain evidence="2 3">DSM 12335</strain>
    </source>
</reference>
<feature type="compositionally biased region" description="Basic and acidic residues" evidence="1">
    <location>
        <begin position="113"/>
        <end position="124"/>
    </location>
</feature>
<sequence length="137" mass="15773">MRRQPHENVATVLVAPPALVDLELELMAVDLRLWPVESAPICEDGPRTAFQIRHRLLEKHRGEWDCASGWLPVWISFGDSWRDGEEPLPWAAHAALWHVLDSRAEQVRFHRRLEGVPKMPRPEESSTTSGRSARRTR</sequence>
<comment type="caution">
    <text evidence="2">The sequence shown here is derived from an EMBL/GenBank/DDBJ whole genome shotgun (WGS) entry which is preliminary data.</text>
</comment>
<dbReference type="AlphaFoldDB" id="A0A542YU08"/>
<protein>
    <submittedName>
        <fullName evidence="2">Uncharacterized protein</fullName>
    </submittedName>
</protein>
<evidence type="ECO:0000313" key="2">
    <source>
        <dbReference type="EMBL" id="TQL51566.1"/>
    </source>
</evidence>
<dbReference type="Proteomes" id="UP000319516">
    <property type="component" value="Unassembled WGS sequence"/>
</dbReference>
<dbReference type="EMBL" id="VFOP01000001">
    <property type="protein sequence ID" value="TQL51566.1"/>
    <property type="molecule type" value="Genomic_DNA"/>
</dbReference>
<dbReference type="OrthoDB" id="3779069at2"/>
<keyword evidence="3" id="KW-1185">Reference proteome</keyword>
<evidence type="ECO:0000256" key="1">
    <source>
        <dbReference type="SAM" id="MobiDB-lite"/>
    </source>
</evidence>